<dbReference type="Proteomes" id="UP000193427">
    <property type="component" value="Chromosome"/>
</dbReference>
<dbReference type="SMART" id="SM00448">
    <property type="entry name" value="REC"/>
    <property type="match status" value="1"/>
</dbReference>
<dbReference type="STRING" id="946333.A4W93_26295"/>
<sequence length="136" mass="14318">MDTVRAASLLRMPLKSTRPFRLLFVEDSDQLRETMAILLEADGREVVTTATAEEALALHTADPFDLVVTDLTLGAMSGVDLARAVLARDPAGWVVLASGYAIDPGLRALGRNVRVLAKPFTSAAIEAVVGEAGGAT</sequence>
<dbReference type="SUPFAM" id="SSF52172">
    <property type="entry name" value="CheY-like"/>
    <property type="match status" value="1"/>
</dbReference>
<feature type="modified residue" description="4-aspartylphosphate" evidence="2">
    <location>
        <position position="70"/>
    </location>
</feature>
<protein>
    <recommendedName>
        <fullName evidence="3">Response regulatory domain-containing protein</fullName>
    </recommendedName>
</protein>
<evidence type="ECO:0000313" key="4">
    <source>
        <dbReference type="EMBL" id="ARN24066.1"/>
    </source>
</evidence>
<dbReference type="PROSITE" id="PS50110">
    <property type="entry name" value="RESPONSE_REGULATORY"/>
    <property type="match status" value="1"/>
</dbReference>
<dbReference type="InterPro" id="IPR011006">
    <property type="entry name" value="CheY-like_superfamily"/>
</dbReference>
<dbReference type="InterPro" id="IPR001789">
    <property type="entry name" value="Sig_transdc_resp-reg_receiver"/>
</dbReference>
<evidence type="ECO:0000313" key="5">
    <source>
        <dbReference type="Proteomes" id="UP000193427"/>
    </source>
</evidence>
<gene>
    <name evidence="4" type="ORF">A4W93_26295</name>
</gene>
<organism evidence="4 5">
    <name type="scientific">Piscinibacter gummiphilus</name>
    <dbReference type="NCBI Taxonomy" id="946333"/>
    <lineage>
        <taxon>Bacteria</taxon>
        <taxon>Pseudomonadati</taxon>
        <taxon>Pseudomonadota</taxon>
        <taxon>Betaproteobacteria</taxon>
        <taxon>Burkholderiales</taxon>
        <taxon>Sphaerotilaceae</taxon>
        <taxon>Piscinibacter</taxon>
    </lineage>
</organism>
<dbReference type="PANTHER" id="PTHR44591:SF21">
    <property type="entry name" value="TWO-COMPONENT RESPONSE REGULATOR"/>
    <property type="match status" value="1"/>
</dbReference>
<dbReference type="KEGG" id="rgu:A4W93_26295"/>
<dbReference type="Gene3D" id="3.40.50.2300">
    <property type="match status" value="1"/>
</dbReference>
<evidence type="ECO:0000259" key="3">
    <source>
        <dbReference type="PROSITE" id="PS50110"/>
    </source>
</evidence>
<dbReference type="InterPro" id="IPR050595">
    <property type="entry name" value="Bact_response_regulator"/>
</dbReference>
<dbReference type="GO" id="GO:0000160">
    <property type="term" value="P:phosphorelay signal transduction system"/>
    <property type="evidence" value="ECO:0007669"/>
    <property type="project" value="InterPro"/>
</dbReference>
<dbReference type="AlphaFoldDB" id="A0A1W6LIL3"/>
<keyword evidence="5" id="KW-1185">Reference proteome</keyword>
<keyword evidence="1 2" id="KW-0597">Phosphoprotein</keyword>
<feature type="domain" description="Response regulatory" evidence="3">
    <location>
        <begin position="21"/>
        <end position="133"/>
    </location>
</feature>
<dbReference type="CDD" id="cd00156">
    <property type="entry name" value="REC"/>
    <property type="match status" value="1"/>
</dbReference>
<accession>A0A1W6LIL3</accession>
<proteinExistence type="predicted"/>
<dbReference type="EMBL" id="CP015118">
    <property type="protein sequence ID" value="ARN24066.1"/>
    <property type="molecule type" value="Genomic_DNA"/>
</dbReference>
<name>A0A1W6LIL3_9BURK</name>
<evidence type="ECO:0000256" key="2">
    <source>
        <dbReference type="PROSITE-ProRule" id="PRU00169"/>
    </source>
</evidence>
<dbReference type="PANTHER" id="PTHR44591">
    <property type="entry name" value="STRESS RESPONSE REGULATOR PROTEIN 1"/>
    <property type="match status" value="1"/>
</dbReference>
<dbReference type="Pfam" id="PF00072">
    <property type="entry name" value="Response_reg"/>
    <property type="match status" value="1"/>
</dbReference>
<evidence type="ECO:0000256" key="1">
    <source>
        <dbReference type="ARBA" id="ARBA00022553"/>
    </source>
</evidence>
<reference evidence="4 5" key="1">
    <citation type="submission" date="2016-04" db="EMBL/GenBank/DDBJ databases">
        <title>Complete genome sequence of natural rubber-degrading, novel Gram-negative bacterium, Rhizobacter gummiphilus strain NS21.</title>
        <authorList>
            <person name="Tabata M."/>
            <person name="Kasai D."/>
            <person name="Fukuda M."/>
        </authorList>
    </citation>
    <scope>NUCLEOTIDE SEQUENCE [LARGE SCALE GENOMIC DNA]</scope>
    <source>
        <strain evidence="4 5">NS21</strain>
    </source>
</reference>